<dbReference type="SMART" id="SM00066">
    <property type="entry name" value="GAL4"/>
    <property type="match status" value="1"/>
</dbReference>
<gene>
    <name evidence="4" type="ORF">NA57DRAFT_76831</name>
</gene>
<keyword evidence="1" id="KW-0539">Nucleus</keyword>
<dbReference type="GO" id="GO:0008270">
    <property type="term" value="F:zinc ion binding"/>
    <property type="evidence" value="ECO:0007669"/>
    <property type="project" value="InterPro"/>
</dbReference>
<proteinExistence type="predicted"/>
<dbReference type="PROSITE" id="PS50048">
    <property type="entry name" value="ZN2_CY6_FUNGAL_2"/>
    <property type="match status" value="1"/>
</dbReference>
<organism evidence="4 5">
    <name type="scientific">Rhizodiscina lignyota</name>
    <dbReference type="NCBI Taxonomy" id="1504668"/>
    <lineage>
        <taxon>Eukaryota</taxon>
        <taxon>Fungi</taxon>
        <taxon>Dikarya</taxon>
        <taxon>Ascomycota</taxon>
        <taxon>Pezizomycotina</taxon>
        <taxon>Dothideomycetes</taxon>
        <taxon>Pleosporomycetidae</taxon>
        <taxon>Aulographales</taxon>
        <taxon>Rhizodiscinaceae</taxon>
        <taxon>Rhizodiscina</taxon>
    </lineage>
</organism>
<dbReference type="Pfam" id="PF00172">
    <property type="entry name" value="Zn_clus"/>
    <property type="match status" value="1"/>
</dbReference>
<dbReference type="Gene3D" id="4.10.240.10">
    <property type="entry name" value="Zn(2)-C6 fungal-type DNA-binding domain"/>
    <property type="match status" value="1"/>
</dbReference>
<protein>
    <recommendedName>
        <fullName evidence="3">Zn(2)-C6 fungal-type domain-containing protein</fullName>
    </recommendedName>
</protein>
<feature type="compositionally biased region" description="Polar residues" evidence="2">
    <location>
        <begin position="275"/>
        <end position="290"/>
    </location>
</feature>
<dbReference type="EMBL" id="ML978127">
    <property type="protein sequence ID" value="KAF2098034.1"/>
    <property type="molecule type" value="Genomic_DNA"/>
</dbReference>
<dbReference type="OrthoDB" id="4150019at2759"/>
<dbReference type="SUPFAM" id="SSF57701">
    <property type="entry name" value="Zn2/Cys6 DNA-binding domain"/>
    <property type="match status" value="1"/>
</dbReference>
<accession>A0A9P4M9R1</accession>
<feature type="compositionally biased region" description="Polar residues" evidence="2">
    <location>
        <begin position="230"/>
        <end position="239"/>
    </location>
</feature>
<name>A0A9P4M9R1_9PEZI</name>
<dbReference type="InterPro" id="IPR036864">
    <property type="entry name" value="Zn2-C6_fun-type_DNA-bd_sf"/>
</dbReference>
<reference evidence="4" key="1">
    <citation type="journal article" date="2020" name="Stud. Mycol.">
        <title>101 Dothideomycetes genomes: a test case for predicting lifestyles and emergence of pathogens.</title>
        <authorList>
            <person name="Haridas S."/>
            <person name="Albert R."/>
            <person name="Binder M."/>
            <person name="Bloem J."/>
            <person name="Labutti K."/>
            <person name="Salamov A."/>
            <person name="Andreopoulos B."/>
            <person name="Baker S."/>
            <person name="Barry K."/>
            <person name="Bills G."/>
            <person name="Bluhm B."/>
            <person name="Cannon C."/>
            <person name="Castanera R."/>
            <person name="Culley D."/>
            <person name="Daum C."/>
            <person name="Ezra D."/>
            <person name="Gonzalez J."/>
            <person name="Henrissat B."/>
            <person name="Kuo A."/>
            <person name="Liang C."/>
            <person name="Lipzen A."/>
            <person name="Lutzoni F."/>
            <person name="Magnuson J."/>
            <person name="Mondo S."/>
            <person name="Nolan M."/>
            <person name="Ohm R."/>
            <person name="Pangilinan J."/>
            <person name="Park H.-J."/>
            <person name="Ramirez L."/>
            <person name="Alfaro M."/>
            <person name="Sun H."/>
            <person name="Tritt A."/>
            <person name="Yoshinaga Y."/>
            <person name="Zwiers L.-H."/>
            <person name="Turgeon B."/>
            <person name="Goodwin S."/>
            <person name="Spatafora J."/>
            <person name="Crous P."/>
            <person name="Grigoriev I."/>
        </authorList>
    </citation>
    <scope>NUCLEOTIDE SEQUENCE</scope>
    <source>
        <strain evidence="4">CBS 133067</strain>
    </source>
</reference>
<dbReference type="PANTHER" id="PTHR31668">
    <property type="entry name" value="GLUCOSE TRANSPORT TRANSCRIPTION REGULATOR RGT1-RELATED-RELATED"/>
    <property type="match status" value="1"/>
</dbReference>
<feature type="domain" description="Zn(2)-C6 fungal-type" evidence="3">
    <location>
        <begin position="135"/>
        <end position="169"/>
    </location>
</feature>
<sequence length="455" mass="48716">MALEVLTPINTKVLPEHGHLTLFGRNNLGPWNNMPQDSQGPSTQPPTTSGADSSLPGALHSEASSSGDGMPPPSAATTSSGKKRKPSKPKLQQDLRRVASTPHIRGLAQTETSPLQSPTSDKRRNKLGYHRTSVACGHCRRRKIRCLVASDDPHGRCLNCIRLKKDCHFFPVDQGPSDPKSRPSASGSGEKPSKAVTNSNNSSPRTSAASDSIDDPSTSQGLPLQEPFSVHSSKQSSELDFSGSPLDGAPFQSPTFSYQGMPDGTQWGSTPAFYGSQTVPEDPNTPQSATEYWPQQHPPGSAIFQHRGSIPVGLDQSTFYVPQSEASPAWGAMRSMSVGDVSGMPHLQQFQQAYRQGYQASPYPYAFTDGSNSSLPIAAPEQEPPIPSSAPHILPSQNFPQGWTAFPADQVTPVAEQPQTIYEPQWYAEPATLASMDDAPPTVTDGAFVPTTHPG</sequence>
<dbReference type="Proteomes" id="UP000799772">
    <property type="component" value="Unassembled WGS sequence"/>
</dbReference>
<evidence type="ECO:0000256" key="1">
    <source>
        <dbReference type="ARBA" id="ARBA00023242"/>
    </source>
</evidence>
<feature type="region of interest" description="Disordered" evidence="2">
    <location>
        <begin position="174"/>
        <end position="299"/>
    </location>
</feature>
<feature type="region of interest" description="Disordered" evidence="2">
    <location>
        <begin position="25"/>
        <end position="126"/>
    </location>
</feature>
<dbReference type="InterPro" id="IPR001138">
    <property type="entry name" value="Zn2Cys6_DnaBD"/>
</dbReference>
<dbReference type="CDD" id="cd00067">
    <property type="entry name" value="GAL4"/>
    <property type="match status" value="1"/>
</dbReference>
<comment type="caution">
    <text evidence="4">The sequence shown here is derived from an EMBL/GenBank/DDBJ whole genome shotgun (WGS) entry which is preliminary data.</text>
</comment>
<dbReference type="PROSITE" id="PS00463">
    <property type="entry name" value="ZN2_CY6_FUNGAL_1"/>
    <property type="match status" value="1"/>
</dbReference>
<evidence type="ECO:0000256" key="2">
    <source>
        <dbReference type="SAM" id="MobiDB-lite"/>
    </source>
</evidence>
<evidence type="ECO:0000313" key="5">
    <source>
        <dbReference type="Proteomes" id="UP000799772"/>
    </source>
</evidence>
<evidence type="ECO:0000259" key="3">
    <source>
        <dbReference type="PROSITE" id="PS50048"/>
    </source>
</evidence>
<dbReference type="AlphaFoldDB" id="A0A9P4M9R1"/>
<dbReference type="InterPro" id="IPR050797">
    <property type="entry name" value="Carb_Metab_Trans_Reg"/>
</dbReference>
<feature type="compositionally biased region" description="Polar residues" evidence="2">
    <location>
        <begin position="195"/>
        <end position="222"/>
    </location>
</feature>
<dbReference type="GO" id="GO:0000981">
    <property type="term" value="F:DNA-binding transcription factor activity, RNA polymerase II-specific"/>
    <property type="evidence" value="ECO:0007669"/>
    <property type="project" value="InterPro"/>
</dbReference>
<feature type="compositionally biased region" description="Polar residues" evidence="2">
    <location>
        <begin position="29"/>
        <end position="52"/>
    </location>
</feature>
<keyword evidence="5" id="KW-1185">Reference proteome</keyword>
<evidence type="ECO:0000313" key="4">
    <source>
        <dbReference type="EMBL" id="KAF2098034.1"/>
    </source>
</evidence>
<feature type="compositionally biased region" description="Polar residues" evidence="2">
    <location>
        <begin position="109"/>
        <end position="119"/>
    </location>
</feature>